<reference evidence="5" key="2">
    <citation type="journal article" date="2013" name="Nat. Commun.">
        <title>Genome of the Chinese tree shrew.</title>
        <authorList>
            <person name="Fan Y."/>
            <person name="Huang Z.Y."/>
            <person name="Cao C.C."/>
            <person name="Chen C.S."/>
            <person name="Chen Y.X."/>
            <person name="Fan D.D."/>
            <person name="He J."/>
            <person name="Hou H.L."/>
            <person name="Hu L."/>
            <person name="Hu X.T."/>
            <person name="Jiang X.T."/>
            <person name="Lai R."/>
            <person name="Lang Y.S."/>
            <person name="Liang B."/>
            <person name="Liao S.G."/>
            <person name="Mu D."/>
            <person name="Ma Y.Y."/>
            <person name="Niu Y.Y."/>
            <person name="Sun X.Q."/>
            <person name="Xia J.Q."/>
            <person name="Xiao J."/>
            <person name="Xiong Z.Q."/>
            <person name="Xu L."/>
            <person name="Yang L."/>
            <person name="Zhang Y."/>
            <person name="Zhao W."/>
            <person name="Zhao X.D."/>
            <person name="Zheng Y.T."/>
            <person name="Zhou J.M."/>
            <person name="Zhu Y.B."/>
            <person name="Zhang G.J."/>
            <person name="Wang J."/>
            <person name="Yao Y.G."/>
        </authorList>
    </citation>
    <scope>NUCLEOTIDE SEQUENCE [LARGE SCALE GENOMIC DNA]</scope>
</reference>
<dbReference type="PRINTS" id="PR00633">
    <property type="entry name" value="RCCNDNSATION"/>
</dbReference>
<accession>L8Y862</accession>
<reference evidence="5" key="1">
    <citation type="submission" date="2012-07" db="EMBL/GenBank/DDBJ databases">
        <title>Genome of the Chinese tree shrew, a rising model animal genetically related to primates.</title>
        <authorList>
            <person name="Zhang G."/>
            <person name="Fan Y."/>
            <person name="Yao Y."/>
            <person name="Huang Z."/>
        </authorList>
    </citation>
    <scope>NUCLEOTIDE SEQUENCE [LARGE SCALE GENOMIC DNA]</scope>
</reference>
<feature type="repeat" description="RCC1" evidence="2">
    <location>
        <begin position="613"/>
        <end position="664"/>
    </location>
</feature>
<evidence type="ECO:0000256" key="3">
    <source>
        <dbReference type="SAM" id="MobiDB-lite"/>
    </source>
</evidence>
<feature type="repeat" description="RCC1" evidence="2">
    <location>
        <begin position="719"/>
        <end position="770"/>
    </location>
</feature>
<dbReference type="SUPFAM" id="SSF50985">
    <property type="entry name" value="RCC1/BLIP-II"/>
    <property type="match status" value="1"/>
</dbReference>
<sequence length="894" mass="96440">MIVSKRQIKKSSVCSCTAGHLAFTRDGLCGLWNEMVKDGEIVYTGTESTQNGELPARKDDGIDTQSGTKKEDLNDREKKDEEEAPAPSCRAKAILESWVWGKQPDVRELKECLSVLVREQQALAVQSATSTLSALRLKQRLVILERYFVALSRAVFQDSVKAKWERGSAPLPPVDKKSARPVGKGVEGLARVGSRAALSFAFAFLRRAWRSGEDADLCSELLQESLDALRALPEASLFDEGTVSSVWLEVVERATRFLRSVVTGDVHGTPGTKGPGSIPLQDQHLALAILLELAVQRGTLSQMLSAILLLLQLWDSGAQETDNERSAQGTSAPLLPLLQRFQSISCSKDSAHAEGDMHLLSGPLSPNETFLRYLTLPQDSELAIDLRQTAVVVMAHVDRLATPCMPPLCSSPTSHKLSSGGGELVGSSDELPCPLPARSRWCRRGVSPPYFLAAHTHHFSFQGSLQEVIGWGLIGWKYYANVIGPIQCEGLANLGVTQIACAEKRFLILSRNGRVYTQAYNSDTLAPQLVQGLASRNIVKIAAHSDGHHYLALAATGEVYSWGCGDGGRLGHGDTVPLEEPKVISAFSGKQAGKHVVHIACGSTYSAAITAEGELYTWGRGNYGRLGHGSSEDEAIPMLVAGLKGLKVIDVACGSGDAQTLAVTDNGQVWSWGDGDYGKLGRGGSDGCKTPKLIEKLQDLDVVKVRCGSQFSIALTKDGQVYSWGKGDNQRLGHGTEEHVRYPKLLEGLQGKKVIDVAAGSTHCLALTEDSEVHSWGSNDQCQHFDTLRVTKPEPAALPGLDTKHIVGIACGPAQSFAWSSCSEWSIGLRVPFVVDICAMTFEQLDLLLRQVSEGMDGTADWPPPQEKECMAVATLNLLRLQVTAVSPPLVSVS</sequence>
<dbReference type="Pfam" id="PF00415">
    <property type="entry name" value="RCC1"/>
    <property type="match status" value="4"/>
</dbReference>
<evidence type="ECO:0000256" key="2">
    <source>
        <dbReference type="PROSITE-ProRule" id="PRU00235"/>
    </source>
</evidence>
<dbReference type="FunFam" id="2.130.10.30:FF:000006">
    <property type="entry name" value="E3 ubiquitin-protein ligase HERC2 isoform X1"/>
    <property type="match status" value="1"/>
</dbReference>
<proteinExistence type="predicted"/>
<keyword evidence="5" id="KW-1185">Reference proteome</keyword>
<feature type="compositionally biased region" description="Basic and acidic residues" evidence="3">
    <location>
        <begin position="68"/>
        <end position="81"/>
    </location>
</feature>
<evidence type="ECO:0000313" key="5">
    <source>
        <dbReference type="Proteomes" id="UP000011518"/>
    </source>
</evidence>
<dbReference type="Proteomes" id="UP000011518">
    <property type="component" value="Unassembled WGS sequence"/>
</dbReference>
<dbReference type="InterPro" id="IPR009091">
    <property type="entry name" value="RCC1/BLIP-II"/>
</dbReference>
<dbReference type="PANTHER" id="PTHR22870">
    <property type="entry name" value="REGULATOR OF CHROMOSOME CONDENSATION"/>
    <property type="match status" value="1"/>
</dbReference>
<dbReference type="InterPro" id="IPR000408">
    <property type="entry name" value="Reg_chr_condens"/>
</dbReference>
<dbReference type="AlphaFoldDB" id="L8Y862"/>
<dbReference type="InterPro" id="IPR051210">
    <property type="entry name" value="Ub_ligase/GEF_domain"/>
</dbReference>
<evidence type="ECO:0000313" key="4">
    <source>
        <dbReference type="EMBL" id="ELV11274.1"/>
    </source>
</evidence>
<organism evidence="4 5">
    <name type="scientific">Tupaia chinensis</name>
    <name type="common">Chinese tree shrew</name>
    <name type="synonym">Tupaia belangeri chinensis</name>
    <dbReference type="NCBI Taxonomy" id="246437"/>
    <lineage>
        <taxon>Eukaryota</taxon>
        <taxon>Metazoa</taxon>
        <taxon>Chordata</taxon>
        <taxon>Craniata</taxon>
        <taxon>Vertebrata</taxon>
        <taxon>Euteleostomi</taxon>
        <taxon>Mammalia</taxon>
        <taxon>Eutheria</taxon>
        <taxon>Euarchontoglires</taxon>
        <taxon>Scandentia</taxon>
        <taxon>Tupaiidae</taxon>
        <taxon>Tupaia</taxon>
    </lineage>
</organism>
<dbReference type="EMBL" id="KB365490">
    <property type="protein sequence ID" value="ELV11274.1"/>
    <property type="molecule type" value="Genomic_DNA"/>
</dbReference>
<protein>
    <submittedName>
        <fullName evidence="4">E3 ubiquitin-protein ligase HERC2</fullName>
    </submittedName>
</protein>
<dbReference type="InParanoid" id="L8Y862"/>
<feature type="repeat" description="RCC1" evidence="2">
    <location>
        <begin position="667"/>
        <end position="718"/>
    </location>
</feature>
<feature type="region of interest" description="Disordered" evidence="3">
    <location>
        <begin position="46"/>
        <end position="88"/>
    </location>
</feature>
<dbReference type="STRING" id="246437.L8Y862"/>
<gene>
    <name evidence="4" type="ORF">TREES_T100018940</name>
</gene>
<evidence type="ECO:0000256" key="1">
    <source>
        <dbReference type="ARBA" id="ARBA00022737"/>
    </source>
</evidence>
<dbReference type="PROSITE" id="PS50012">
    <property type="entry name" value="RCC1_3"/>
    <property type="match status" value="4"/>
</dbReference>
<name>L8Y862_TUPCH</name>
<dbReference type="PANTHER" id="PTHR22870:SF408">
    <property type="entry name" value="OS09G0560450 PROTEIN"/>
    <property type="match status" value="1"/>
</dbReference>
<feature type="repeat" description="RCC1" evidence="2">
    <location>
        <begin position="557"/>
        <end position="612"/>
    </location>
</feature>
<keyword evidence="1" id="KW-0677">Repeat</keyword>
<dbReference type="Gene3D" id="2.130.10.30">
    <property type="entry name" value="Regulator of chromosome condensation 1/beta-lactamase-inhibitor protein II"/>
    <property type="match status" value="1"/>
</dbReference>